<evidence type="ECO:0008006" key="4">
    <source>
        <dbReference type="Google" id="ProtNLM"/>
    </source>
</evidence>
<dbReference type="InterPro" id="IPR036047">
    <property type="entry name" value="F-box-like_dom_sf"/>
</dbReference>
<dbReference type="SUPFAM" id="SSF81383">
    <property type="entry name" value="F-box domain"/>
    <property type="match status" value="1"/>
</dbReference>
<evidence type="ECO:0000313" key="3">
    <source>
        <dbReference type="EMBL" id="EMS68592.1"/>
    </source>
</evidence>
<dbReference type="CDD" id="cd09917">
    <property type="entry name" value="F-box_SF"/>
    <property type="match status" value="1"/>
</dbReference>
<dbReference type="InterPro" id="IPR005174">
    <property type="entry name" value="KIB1-4_b-propeller"/>
</dbReference>
<dbReference type="PANTHER" id="PTHR33110:SF36">
    <property type="entry name" value="OS06G0148600 PROTEIN"/>
    <property type="match status" value="1"/>
</dbReference>
<organism evidence="3">
    <name type="scientific">Triticum urartu</name>
    <name type="common">Red wild einkorn</name>
    <name type="synonym">Crithodium urartu</name>
    <dbReference type="NCBI Taxonomy" id="4572"/>
    <lineage>
        <taxon>Eukaryota</taxon>
        <taxon>Viridiplantae</taxon>
        <taxon>Streptophyta</taxon>
        <taxon>Embryophyta</taxon>
        <taxon>Tracheophyta</taxon>
        <taxon>Spermatophyta</taxon>
        <taxon>Magnoliopsida</taxon>
        <taxon>Liliopsida</taxon>
        <taxon>Poales</taxon>
        <taxon>Poaceae</taxon>
        <taxon>BOP clade</taxon>
        <taxon>Pooideae</taxon>
        <taxon>Triticodae</taxon>
        <taxon>Triticeae</taxon>
        <taxon>Triticinae</taxon>
        <taxon>Triticum</taxon>
    </lineage>
</organism>
<dbReference type="InterPro" id="IPR001810">
    <property type="entry name" value="F-box_dom"/>
</dbReference>
<proteinExistence type="predicted"/>
<protein>
    <recommendedName>
        <fullName evidence="4">DUF295 domain-containing protein</fullName>
    </recommendedName>
</protein>
<gene>
    <name evidence="3" type="ORF">TRIUR3_06173</name>
</gene>
<dbReference type="EMBL" id="KD004275">
    <property type="protein sequence ID" value="EMS68592.1"/>
    <property type="molecule type" value="Genomic_DNA"/>
</dbReference>
<accession>M8A802</accession>
<dbReference type="Pfam" id="PF03478">
    <property type="entry name" value="Beta-prop_KIB1-4"/>
    <property type="match status" value="1"/>
</dbReference>
<dbReference type="Gene3D" id="1.20.1280.50">
    <property type="match status" value="1"/>
</dbReference>
<name>M8A802_TRIUA</name>
<dbReference type="OMA" id="FRETCIM"/>
<sequence length="476" mass="52206">MASPFPRTARVQSKATHKPLLAASTPPRLSPTRALSSQRYISLSRVRAFGRSVLSESGLKTANMYGYLDPMRTSLLHAFASVYGGMIGTCIMKAAQFGPWSDLPTELLGLVLKRLDSLADRVRLRAVCQPWRSNSMLQNLPLPFPWLTLTDGTFLGIPGSEVHRMPLPDGARWHGSIDNRLFLMSCDGACSLLNPFSKSTLELPNLASVWQREIDNHAEYTDDAVSYKLLAPSPLESSPKSLAAALIIGNCYSVDLCVVQPPATTYSFRGIRTALGEPPTLVDLAFLDGRLYVVSGFFKLFVVDFGENLGTYPKMKCVIDSGGDCGTPQYLSKKVLYGLSQYLVECGGRLLMGQRFTHSQGFRNSHTVGFNVLEADLRTNPGQWRTVSDLGGHALFLGKQSSKSLPAGECSGSQEDCIYFICDYPCPESSAEPLRDAGIYNVRSGMIMPLHSRNPAVPQRQAGQWGLTWFFPSEAI</sequence>
<reference evidence="3" key="1">
    <citation type="journal article" date="2013" name="Nature">
        <title>Draft genome of the wheat A-genome progenitor Triticum urartu.</title>
        <authorList>
            <person name="Ling H.Q."/>
            <person name="Zhao S."/>
            <person name="Liu D."/>
            <person name="Wang J."/>
            <person name="Sun H."/>
            <person name="Zhang C."/>
            <person name="Fan H."/>
            <person name="Li D."/>
            <person name="Dong L."/>
            <person name="Tao Y."/>
            <person name="Gao C."/>
            <person name="Wu H."/>
            <person name="Li Y."/>
            <person name="Cui Y."/>
            <person name="Guo X."/>
            <person name="Zheng S."/>
            <person name="Wang B."/>
            <person name="Yu K."/>
            <person name="Liang Q."/>
            <person name="Yang W."/>
            <person name="Lou X."/>
            <person name="Chen J."/>
            <person name="Feng M."/>
            <person name="Jian J."/>
            <person name="Zhang X."/>
            <person name="Luo G."/>
            <person name="Jiang Y."/>
            <person name="Liu J."/>
            <person name="Wang Z."/>
            <person name="Sha Y."/>
            <person name="Zhang B."/>
            <person name="Wu H."/>
            <person name="Tang D."/>
            <person name="Shen Q."/>
            <person name="Xue P."/>
            <person name="Zou S."/>
            <person name="Wang X."/>
            <person name="Liu X."/>
            <person name="Wang F."/>
            <person name="Yang Y."/>
            <person name="An X."/>
            <person name="Dong Z."/>
            <person name="Zhang K."/>
            <person name="Zhang X."/>
            <person name="Luo M.C."/>
            <person name="Dvorak J."/>
            <person name="Tong Y."/>
            <person name="Wang J."/>
            <person name="Yang H."/>
            <person name="Li Z."/>
            <person name="Wang D."/>
            <person name="Zhang A."/>
            <person name="Wang J."/>
        </authorList>
    </citation>
    <scope>NUCLEOTIDE SEQUENCE</scope>
</reference>
<evidence type="ECO:0000259" key="2">
    <source>
        <dbReference type="Pfam" id="PF12937"/>
    </source>
</evidence>
<evidence type="ECO:0000259" key="1">
    <source>
        <dbReference type="Pfam" id="PF03478"/>
    </source>
</evidence>
<dbReference type="Pfam" id="PF12937">
    <property type="entry name" value="F-box-like"/>
    <property type="match status" value="1"/>
</dbReference>
<dbReference type="AlphaFoldDB" id="M8A802"/>
<dbReference type="eggNOG" id="ENOG502QW71">
    <property type="taxonomic scope" value="Eukaryota"/>
</dbReference>
<feature type="domain" description="F-box" evidence="2">
    <location>
        <begin position="100"/>
        <end position="133"/>
    </location>
</feature>
<dbReference type="PANTHER" id="PTHR33110">
    <property type="entry name" value="F-BOX/KELCH-REPEAT PROTEIN-RELATED"/>
    <property type="match status" value="1"/>
</dbReference>
<feature type="domain" description="KIB1-4 beta-propeller" evidence="1">
    <location>
        <begin position="156"/>
        <end position="441"/>
    </location>
</feature>